<dbReference type="EMBL" id="VOFY01000013">
    <property type="protein sequence ID" value="KAA8587101.1"/>
    <property type="molecule type" value="Genomic_DNA"/>
</dbReference>
<evidence type="ECO:0000256" key="1">
    <source>
        <dbReference type="SAM" id="MobiDB-lite"/>
    </source>
</evidence>
<sequence>RLQAPKEELTQKCVEQQEISVTNKSAENKEEYIAAVYQSNVQHNDGAAEVYSEVHFAEQPAANTTAENKGEHAGATVGQSNIEHNEVKVSADAHVEDTVAEIFAAAGTEESKDTAEVPAGPALKLKSQEEPSNKTEPANAVVETAVQPAEGSCEKSSPEQAADDSVKAVAEVVAKSTSDTSDVVNATLGNEAALPDGVKAVAEVVVKSSPKTSDVVNATPGKEAALPDGVKAVAEVVVKSSSGISDVVNATPRKEAALPDGVKAVAEVVAKSSSGISDVVNVTPKKEAALSDGVKAVAEVVVNSLPKTSDVVNATPGEEAALQVSVEPVPDLLAESVSELSTQPAAKTATKKSCEKGVPEQAAGESVEAVAKVVVESSPDTPAVTGGSGEEAALQVNVEPVPDLVAGNVPESPTQPAAETSVKSLESKVESAAKAEEVVEFEVAPVVNTFVKQSVKPTPKRAADGVVELNIKDAVEPVTAVQEKFSYTPIELSEALDVKPPTTETAPKPLKDSKQSHTEETKPNQRSEHTNTSEIFKKSKEKEQPTQKQNVIRIDGNVKLLLSEPAVICHPDCLK</sequence>
<feature type="non-terminal residue" evidence="2">
    <location>
        <position position="575"/>
    </location>
</feature>
<feature type="region of interest" description="Disordered" evidence="1">
    <location>
        <begin position="105"/>
        <end position="139"/>
    </location>
</feature>
<reference evidence="2 3" key="1">
    <citation type="submission" date="2019-08" db="EMBL/GenBank/DDBJ databases">
        <title>A chromosome-level genome assembly, high-density linkage maps, and genome scans reveal the genomic architecture of hybrid incompatibilities underlying speciation via character displacement in darters (Percidae: Etheostominae).</title>
        <authorList>
            <person name="Moran R.L."/>
            <person name="Catchen J.M."/>
            <person name="Fuller R.C."/>
        </authorList>
    </citation>
    <scope>NUCLEOTIDE SEQUENCE [LARGE SCALE GENOMIC DNA]</scope>
    <source>
        <strain evidence="2">EspeVRDwgs_2016</strain>
        <tissue evidence="2">Muscle</tissue>
    </source>
</reference>
<evidence type="ECO:0000313" key="2">
    <source>
        <dbReference type="EMBL" id="KAA8587101.1"/>
    </source>
</evidence>
<feature type="region of interest" description="Disordered" evidence="1">
    <location>
        <begin position="496"/>
        <end position="551"/>
    </location>
</feature>
<feature type="non-terminal residue" evidence="2">
    <location>
        <position position="1"/>
    </location>
</feature>
<accession>A0A5J5D6C3</accession>
<feature type="compositionally biased region" description="Basic and acidic residues" evidence="1">
    <location>
        <begin position="509"/>
        <end position="545"/>
    </location>
</feature>
<proteinExistence type="predicted"/>
<comment type="caution">
    <text evidence="2">The sequence shown here is derived from an EMBL/GenBank/DDBJ whole genome shotgun (WGS) entry which is preliminary data.</text>
</comment>
<gene>
    <name evidence="2" type="ORF">FQN60_000937</name>
</gene>
<evidence type="ECO:0000313" key="3">
    <source>
        <dbReference type="Proteomes" id="UP000327493"/>
    </source>
</evidence>
<dbReference type="AlphaFoldDB" id="A0A5J5D6C3"/>
<keyword evidence="3" id="KW-1185">Reference proteome</keyword>
<protein>
    <submittedName>
        <fullName evidence="2">Uncharacterized protein</fullName>
    </submittedName>
</protein>
<organism evidence="2 3">
    <name type="scientific">Etheostoma spectabile</name>
    <name type="common">orangethroat darter</name>
    <dbReference type="NCBI Taxonomy" id="54343"/>
    <lineage>
        <taxon>Eukaryota</taxon>
        <taxon>Metazoa</taxon>
        <taxon>Chordata</taxon>
        <taxon>Craniata</taxon>
        <taxon>Vertebrata</taxon>
        <taxon>Euteleostomi</taxon>
        <taxon>Actinopterygii</taxon>
        <taxon>Neopterygii</taxon>
        <taxon>Teleostei</taxon>
        <taxon>Neoteleostei</taxon>
        <taxon>Acanthomorphata</taxon>
        <taxon>Eupercaria</taxon>
        <taxon>Perciformes</taxon>
        <taxon>Percoidei</taxon>
        <taxon>Percidae</taxon>
        <taxon>Etheostomatinae</taxon>
        <taxon>Etheostoma</taxon>
    </lineage>
</organism>
<dbReference type="Proteomes" id="UP000327493">
    <property type="component" value="Chromosome 13"/>
</dbReference>
<feature type="region of interest" description="Disordered" evidence="1">
    <location>
        <begin position="340"/>
        <end position="365"/>
    </location>
</feature>
<name>A0A5J5D6C3_9PERO</name>